<accession>A0ACB5PW80</accession>
<name>A0ACB5PW80_9BACT</name>
<dbReference type="Proteomes" id="UP000605392">
    <property type="component" value="Unassembled WGS sequence"/>
</dbReference>
<gene>
    <name evidence="1" type="ORF">GCM10011375_36580</name>
</gene>
<evidence type="ECO:0000313" key="1">
    <source>
        <dbReference type="EMBL" id="GGF78181.1"/>
    </source>
</evidence>
<keyword evidence="2" id="KW-1185">Reference proteome</keyword>
<comment type="caution">
    <text evidence="1">The sequence shown here is derived from an EMBL/GenBank/DDBJ whole genome shotgun (WGS) entry which is preliminary data.</text>
</comment>
<dbReference type="EMBL" id="BMFN01000004">
    <property type="protein sequence ID" value="GGF78181.1"/>
    <property type="molecule type" value="Genomic_DNA"/>
</dbReference>
<organism evidence="1 2">
    <name type="scientific">Hymenobacter qilianensis</name>
    <dbReference type="NCBI Taxonomy" id="1385715"/>
    <lineage>
        <taxon>Bacteria</taxon>
        <taxon>Pseudomonadati</taxon>
        <taxon>Bacteroidota</taxon>
        <taxon>Cytophagia</taxon>
        <taxon>Cytophagales</taxon>
        <taxon>Hymenobacteraceae</taxon>
        <taxon>Hymenobacter</taxon>
    </lineage>
</organism>
<proteinExistence type="predicted"/>
<reference evidence="1 2" key="1">
    <citation type="journal article" date="2019" name="Int. J. Syst. Evol. Microbiol.">
        <title>The Global Catalogue of Microorganisms (GCM) 10K type strain sequencing project: providing services to taxonomists for standard genome sequencing and annotation.</title>
        <authorList>
            <consortium name="The Broad Institute Genomics Platform"/>
            <consortium name="The Broad Institute Genome Sequencing Center for Infectious Disease"/>
            <person name="Wu L."/>
            <person name="Ma J."/>
        </authorList>
    </citation>
    <scope>NUCLEOTIDE SEQUENCE [LARGE SCALE GENOMIC DNA]</scope>
    <source>
        <strain evidence="1 2">CGMCC 1.12720</strain>
    </source>
</reference>
<evidence type="ECO:0000313" key="2">
    <source>
        <dbReference type="Proteomes" id="UP000605392"/>
    </source>
</evidence>
<protein>
    <submittedName>
        <fullName evidence="1">Uncharacterized protein</fullName>
    </submittedName>
</protein>
<sequence>MFYGKLCLIFLFPPSLHIAPMNVFINDIPLIIKKNSEKVYKHRYDLILNAEDEFISKDLVGDVLIRDVTDVFVDRLLRLMEVKKLKKLTSLTLLARKKKRLILHLKDQFRIVKAAGGLVVKDGMVLMIYRLGKWDLPKGKLKKDEDPALGALREVEEECNVKVELGDELPSTWHSYAYNGNKILKKTNWYVMKCLDDSLIKPQAEEYIEEVRWMTPQEALAVLSESYASITLVVRHYLSEKVGTTSAEEAPAK</sequence>